<protein>
    <submittedName>
        <fullName evidence="1">Uncharacterized protein</fullName>
    </submittedName>
</protein>
<reference evidence="1 2" key="1">
    <citation type="submission" date="2024-07" db="EMBL/GenBank/DDBJ databases">
        <authorList>
            <person name="Kang M."/>
        </authorList>
    </citation>
    <scope>NUCLEOTIDE SEQUENCE [LARGE SCALE GENOMIC DNA]</scope>
    <source>
        <strain evidence="1 2">DFM31</strain>
    </source>
</reference>
<name>A0ABV3L982_9RHOB</name>
<organism evidence="1 2">
    <name type="scientific">Meridianimarinicoccus marinus</name>
    <dbReference type="NCBI Taxonomy" id="3231483"/>
    <lineage>
        <taxon>Bacteria</taxon>
        <taxon>Pseudomonadati</taxon>
        <taxon>Pseudomonadota</taxon>
        <taxon>Alphaproteobacteria</taxon>
        <taxon>Rhodobacterales</taxon>
        <taxon>Paracoccaceae</taxon>
        <taxon>Meridianimarinicoccus</taxon>
    </lineage>
</organism>
<dbReference type="RefSeq" id="WP_366194095.1">
    <property type="nucleotide sequence ID" value="NZ_JBFBVU010000022.1"/>
</dbReference>
<accession>A0ABV3L982</accession>
<evidence type="ECO:0000313" key="1">
    <source>
        <dbReference type="EMBL" id="MEV8468140.1"/>
    </source>
</evidence>
<sequence>MSDSKERERASIGAPWMGMATLNPMHALGEPIQGDEGWQGWVFAIDADTGAWAWRAKIRYPEACDMTPTDGGFT</sequence>
<comment type="caution">
    <text evidence="1">The sequence shown here is derived from an EMBL/GenBank/DDBJ whole genome shotgun (WGS) entry which is preliminary data.</text>
</comment>
<evidence type="ECO:0000313" key="2">
    <source>
        <dbReference type="Proteomes" id="UP001553161"/>
    </source>
</evidence>
<proteinExistence type="predicted"/>
<dbReference type="Proteomes" id="UP001553161">
    <property type="component" value="Unassembled WGS sequence"/>
</dbReference>
<dbReference type="EMBL" id="JBFBVU010000022">
    <property type="protein sequence ID" value="MEV8468140.1"/>
    <property type="molecule type" value="Genomic_DNA"/>
</dbReference>
<gene>
    <name evidence="1" type="ORF">AB0T83_15300</name>
</gene>
<keyword evidence="2" id="KW-1185">Reference proteome</keyword>